<dbReference type="Gene3D" id="3.30.43.10">
    <property type="entry name" value="Uridine Diphospho-n-acetylenolpyruvylglucosamine Reductase, domain 2"/>
    <property type="match status" value="1"/>
</dbReference>
<reference evidence="4 5" key="1">
    <citation type="submission" date="2020-08" db="EMBL/GenBank/DDBJ databases">
        <title>Genome sequence of Rhodobacteraceae bacterium Lw-13e.</title>
        <authorList>
            <person name="Poehlein A."/>
            <person name="Wolter L."/>
            <person name="Daniel R."/>
            <person name="Brinkhoff T."/>
        </authorList>
    </citation>
    <scope>NUCLEOTIDE SEQUENCE [LARGE SCALE GENOMIC DNA]</scope>
    <source>
        <strain evidence="4 5">Lw-13e</strain>
    </source>
</reference>
<sequence length="269" mass="28945">MFHPPDARQVSRTPADLSPVPLYRPTTVDEAVAALQESGAAVYAGGTDFFAAVRQGLAPQALVWIAGIAEMKGASVADDVLRIGALSTHDESVEAPELDAVPGLARAWASIATVRIRNQATLGGNLMARRERYELSILLTAVGATARMAGPEGYRDMPVQDLWQADLTSTPLLVSVGVPLRGAPKLDYERSMRPTFTQALCRRGESLRLVMATEWLQPWFTDAALGTEPAEMLADLPEDFSDPAVGREHLVRAGGAFLKRQTARLEAIA</sequence>
<dbReference type="Pfam" id="PF00941">
    <property type="entry name" value="FAD_binding_5"/>
    <property type="match status" value="1"/>
</dbReference>
<dbReference type="PROSITE" id="PS51387">
    <property type="entry name" value="FAD_PCMH"/>
    <property type="match status" value="1"/>
</dbReference>
<gene>
    <name evidence="4" type="ORF">PSAL_018140</name>
</gene>
<keyword evidence="2" id="KW-0274">FAD</keyword>
<evidence type="ECO:0000256" key="2">
    <source>
        <dbReference type="ARBA" id="ARBA00022827"/>
    </source>
</evidence>
<dbReference type="OrthoDB" id="9793944at2"/>
<keyword evidence="3" id="KW-0560">Oxidoreductase</keyword>
<dbReference type="PANTHER" id="PTHR42659:SF2">
    <property type="entry name" value="XANTHINE DEHYDROGENASE SUBUNIT C-RELATED"/>
    <property type="match status" value="1"/>
</dbReference>
<dbReference type="AlphaFoldDB" id="A0A418SLJ5"/>
<dbReference type="Gene3D" id="3.30.465.10">
    <property type="match status" value="1"/>
</dbReference>
<dbReference type="KEGG" id="palw:PSAL_018140"/>
<dbReference type="InterPro" id="IPR051312">
    <property type="entry name" value="Diverse_Substr_Oxidored"/>
</dbReference>
<accession>A0A418SLJ5</accession>
<protein>
    <submittedName>
        <fullName evidence="4">Uncharacterized protein</fullName>
    </submittedName>
</protein>
<keyword evidence="1" id="KW-0285">Flavoprotein</keyword>
<dbReference type="InterPro" id="IPR036318">
    <property type="entry name" value="FAD-bd_PCMH-like_sf"/>
</dbReference>
<dbReference type="InterPro" id="IPR016167">
    <property type="entry name" value="FAD-bd_PCMH_sub1"/>
</dbReference>
<dbReference type="PANTHER" id="PTHR42659">
    <property type="entry name" value="XANTHINE DEHYDROGENASE SUBUNIT C-RELATED"/>
    <property type="match status" value="1"/>
</dbReference>
<organism evidence="4 5">
    <name type="scientific">Pseudooceanicola algae</name>
    <dbReference type="NCBI Taxonomy" id="1537215"/>
    <lineage>
        <taxon>Bacteria</taxon>
        <taxon>Pseudomonadati</taxon>
        <taxon>Pseudomonadota</taxon>
        <taxon>Alphaproteobacteria</taxon>
        <taxon>Rhodobacterales</taxon>
        <taxon>Paracoccaceae</taxon>
        <taxon>Pseudooceanicola</taxon>
    </lineage>
</organism>
<name>A0A418SLJ5_9RHOB</name>
<evidence type="ECO:0000256" key="1">
    <source>
        <dbReference type="ARBA" id="ARBA00022630"/>
    </source>
</evidence>
<dbReference type="SUPFAM" id="SSF56176">
    <property type="entry name" value="FAD-binding/transporter-associated domain-like"/>
    <property type="match status" value="1"/>
</dbReference>
<dbReference type="EMBL" id="CP060436">
    <property type="protein sequence ID" value="QPM90575.1"/>
    <property type="molecule type" value="Genomic_DNA"/>
</dbReference>
<evidence type="ECO:0000256" key="3">
    <source>
        <dbReference type="ARBA" id="ARBA00023002"/>
    </source>
</evidence>
<dbReference type="GO" id="GO:0071949">
    <property type="term" value="F:FAD binding"/>
    <property type="evidence" value="ECO:0007669"/>
    <property type="project" value="InterPro"/>
</dbReference>
<evidence type="ECO:0000313" key="5">
    <source>
        <dbReference type="Proteomes" id="UP000283786"/>
    </source>
</evidence>
<dbReference type="InterPro" id="IPR002346">
    <property type="entry name" value="Mopterin_DH_FAD-bd"/>
</dbReference>
<dbReference type="InterPro" id="IPR016166">
    <property type="entry name" value="FAD-bd_PCMH"/>
</dbReference>
<dbReference type="GO" id="GO:0016491">
    <property type="term" value="F:oxidoreductase activity"/>
    <property type="evidence" value="ECO:0007669"/>
    <property type="project" value="UniProtKB-KW"/>
</dbReference>
<dbReference type="InterPro" id="IPR016169">
    <property type="entry name" value="FAD-bd_PCMH_sub2"/>
</dbReference>
<keyword evidence="5" id="KW-1185">Reference proteome</keyword>
<evidence type="ECO:0000313" key="4">
    <source>
        <dbReference type="EMBL" id="QPM90575.1"/>
    </source>
</evidence>
<proteinExistence type="predicted"/>
<dbReference type="Proteomes" id="UP000283786">
    <property type="component" value="Chromosome"/>
</dbReference>